<evidence type="ECO:0000313" key="3">
    <source>
        <dbReference type="Proteomes" id="UP000718451"/>
    </source>
</evidence>
<feature type="compositionally biased region" description="Basic and acidic residues" evidence="1">
    <location>
        <begin position="318"/>
        <end position="350"/>
    </location>
</feature>
<feature type="compositionally biased region" description="Acidic residues" evidence="1">
    <location>
        <begin position="299"/>
        <end position="317"/>
    </location>
</feature>
<reference evidence="2 3" key="1">
    <citation type="submission" date="2020-04" db="EMBL/GenBank/DDBJ databases">
        <authorList>
            <person name="Yoon J."/>
        </authorList>
    </citation>
    <scope>NUCLEOTIDE SEQUENCE [LARGE SCALE GENOMIC DNA]</scope>
    <source>
        <strain evidence="2 3">DJ-13</strain>
    </source>
</reference>
<dbReference type="Proteomes" id="UP000718451">
    <property type="component" value="Unassembled WGS sequence"/>
</dbReference>
<proteinExistence type="predicted"/>
<accession>A0ABX1GSF9</accession>
<comment type="caution">
    <text evidence="2">The sequence shown here is derived from an EMBL/GenBank/DDBJ whole genome shotgun (WGS) entry which is preliminary data.</text>
</comment>
<gene>
    <name evidence="2" type="ORF">HCU67_11340</name>
</gene>
<dbReference type="RefSeq" id="WP_168552733.1">
    <property type="nucleotide sequence ID" value="NZ_JAAWWL010000002.1"/>
</dbReference>
<evidence type="ECO:0000256" key="1">
    <source>
        <dbReference type="SAM" id="MobiDB-lite"/>
    </source>
</evidence>
<name>A0ABX1GSF9_9FLAO</name>
<dbReference type="EMBL" id="JAAWWL010000002">
    <property type="protein sequence ID" value="NKI32539.1"/>
    <property type="molecule type" value="Genomic_DNA"/>
</dbReference>
<keyword evidence="3" id="KW-1185">Reference proteome</keyword>
<sequence>MYKFIFKAVLFFFSIGLSAQTILLDDLRQHNLSNINSSLLNPTFSLDRNNPRSLSVWTRWQWQAPDGDPTTLFFNYTQGLGPQAAGGIGFFQNNTGAFQLTGGILNFSFAIPLDETGQSNLFFGSNVSFFQQKVVDNTLTDTLEDSFVGQFAPGIRVQVGSFNLGFTVENALNFDFSDSQREETGRVFGSLMSYDFPITLFGADSYLRPQAYVRSFPEADLQYGLVSLLQHPKFWVQGGYNNFYGISGGAGVTLFQNFSIGGLVEFGIDDVASEADPTFELVATYHFGKQQFSPQEAQNETDLEEEPEEGNTEEQLEEEKLSPEEPKLSRREQRRLEREQREEAKRLAEVARDSIQRAQEAKRWEEWNKATNDSLARVEEAKQLAEAEKLEQLRQTKEDSIRKVRQEEIRKEIEKAKQDSIARVEAQQLEEKPEPNERYQEVSSAEGLEPGYYLIANVFGTQRYFENFMVTLRNRGLEPKSFYRSVNKFNYVYLERYSTLGEARAARNSNFGGRYSGELWVFRVK</sequence>
<dbReference type="InterPro" id="IPR019861">
    <property type="entry name" value="PorP/SprF_Bacteroidetes"/>
</dbReference>
<dbReference type="NCBIfam" id="TIGR03519">
    <property type="entry name" value="T9SS_PorP_fam"/>
    <property type="match status" value="1"/>
</dbReference>
<feature type="region of interest" description="Disordered" evidence="1">
    <location>
        <begin position="291"/>
        <end position="350"/>
    </location>
</feature>
<dbReference type="Pfam" id="PF11751">
    <property type="entry name" value="PorP_SprF"/>
    <property type="match status" value="1"/>
</dbReference>
<protein>
    <submittedName>
        <fullName evidence="2">PorP/SprF family type IX secretion system membrane protein</fullName>
    </submittedName>
</protein>
<evidence type="ECO:0000313" key="2">
    <source>
        <dbReference type="EMBL" id="NKI32539.1"/>
    </source>
</evidence>
<organism evidence="2 3">
    <name type="scientific">Croceivirga thetidis</name>
    <dbReference type="NCBI Taxonomy" id="2721623"/>
    <lineage>
        <taxon>Bacteria</taxon>
        <taxon>Pseudomonadati</taxon>
        <taxon>Bacteroidota</taxon>
        <taxon>Flavobacteriia</taxon>
        <taxon>Flavobacteriales</taxon>
        <taxon>Flavobacteriaceae</taxon>
        <taxon>Croceivirga</taxon>
    </lineage>
</organism>